<dbReference type="AlphaFoldDB" id="A0A1M6SAS4"/>
<dbReference type="Pfam" id="PF14097">
    <property type="entry name" value="SpoVAE"/>
    <property type="match status" value="1"/>
</dbReference>
<protein>
    <submittedName>
        <fullName evidence="1">Stage V sporulation protein AE</fullName>
    </submittedName>
</protein>
<organism evidence="1 2">
    <name type="scientific">Alicyclobacillus tolerans</name>
    <dbReference type="NCBI Taxonomy" id="90970"/>
    <lineage>
        <taxon>Bacteria</taxon>
        <taxon>Bacillati</taxon>
        <taxon>Bacillota</taxon>
        <taxon>Bacilli</taxon>
        <taxon>Bacillales</taxon>
        <taxon>Alicyclobacillaceae</taxon>
        <taxon>Alicyclobacillus</taxon>
    </lineage>
</organism>
<dbReference type="STRING" id="1830138.SAMN05443507_11383"/>
<evidence type="ECO:0000313" key="2">
    <source>
        <dbReference type="Proteomes" id="UP000184016"/>
    </source>
</evidence>
<name>A0A1M6SAS4_9BACL</name>
<dbReference type="OrthoDB" id="1679631at2"/>
<gene>
    <name evidence="1" type="ORF">SAMN05443507_11383</name>
</gene>
<proteinExistence type="predicted"/>
<dbReference type="EMBL" id="FRAF01000013">
    <property type="protein sequence ID" value="SHK41862.1"/>
    <property type="molecule type" value="Genomic_DNA"/>
</dbReference>
<accession>A0A1M6SAS4</accession>
<dbReference type="InterPro" id="IPR025914">
    <property type="entry name" value="SpoVAE"/>
</dbReference>
<reference evidence="2" key="1">
    <citation type="submission" date="2016-11" db="EMBL/GenBank/DDBJ databases">
        <authorList>
            <person name="Varghese N."/>
            <person name="Submissions S."/>
        </authorList>
    </citation>
    <scope>NUCLEOTIDE SEQUENCE [LARGE SCALE GENOMIC DNA]</scope>
    <source>
        <strain evidence="2">USBA-503</strain>
    </source>
</reference>
<dbReference type="RefSeq" id="WP_072874231.1">
    <property type="nucleotide sequence ID" value="NZ_FRAF01000013.1"/>
</dbReference>
<sequence>MRNRQRKRRVIVVTDGDSMALRALKMAAKQTGCRLISRSAGSPTPLSGPEIVHWILRAQSDPVIIMFDDNGNQLDNTAEISMSYVLSHPSIEVIGVLAVASNAQSQQGIQVHCSVTPDLRIVTSAVNKEGWPTQRFNLKGDTVDILRKFSIPMIVGIGDLGKMHGNDAPAKASPVTTKAIQLILKTQQSPQHSCFEHIE</sequence>
<evidence type="ECO:0000313" key="1">
    <source>
        <dbReference type="EMBL" id="SHK41862.1"/>
    </source>
</evidence>
<keyword evidence="2" id="KW-1185">Reference proteome</keyword>
<dbReference type="Proteomes" id="UP000184016">
    <property type="component" value="Unassembled WGS sequence"/>
</dbReference>